<accession>A0AAD5TY22</accession>
<name>A0AAD5TY22_9FUNG</name>
<keyword evidence="1" id="KW-0677">Repeat</keyword>
<protein>
    <submittedName>
        <fullName evidence="2">Uncharacterized protein</fullName>
    </submittedName>
</protein>
<dbReference type="AlphaFoldDB" id="A0AAD5TY22"/>
<dbReference type="PANTHER" id="PTHR47447">
    <property type="entry name" value="OS03G0856100 PROTEIN"/>
    <property type="match status" value="1"/>
</dbReference>
<reference evidence="2" key="1">
    <citation type="submission" date="2020-05" db="EMBL/GenBank/DDBJ databases">
        <title>Phylogenomic resolution of chytrid fungi.</title>
        <authorList>
            <person name="Stajich J.E."/>
            <person name="Amses K."/>
            <person name="Simmons R."/>
            <person name="Seto K."/>
            <person name="Myers J."/>
            <person name="Bonds A."/>
            <person name="Quandt C.A."/>
            <person name="Barry K."/>
            <person name="Liu P."/>
            <person name="Grigoriev I."/>
            <person name="Longcore J.E."/>
            <person name="James T.Y."/>
        </authorList>
    </citation>
    <scope>NUCLEOTIDE SEQUENCE</scope>
    <source>
        <strain evidence="2">JEL0476</strain>
    </source>
</reference>
<dbReference type="InterPro" id="IPR011990">
    <property type="entry name" value="TPR-like_helical_dom_sf"/>
</dbReference>
<dbReference type="PANTHER" id="PTHR47447:SF17">
    <property type="entry name" value="OS12G0638900 PROTEIN"/>
    <property type="match status" value="1"/>
</dbReference>
<dbReference type="Proteomes" id="UP001211065">
    <property type="component" value="Unassembled WGS sequence"/>
</dbReference>
<sequence length="679" mass="80791">MIKNHNNAPEYKKHSVKLTEEQYLLKLRKFSETVNLFSVGGAIALLDEMSFHNIPITDIHYNLLFKACLLNNDTLNTRNIFRKVLEQEKGTSNLQNNFKLQILNNDSLICLTQIFIKSFDYDYPYFGICLGLLMLRGVCESFISSSLLKHYQQQQLWEKYDQLENKIYFNPLFYYERDNEVLNYLTFSLGKRGEFFKIESLFEKLKAIHRMKISPELFNTYFLHLVRRKSKNYCLNVYNQYLSEGGEINSEIADSLMHLYGRSRDVDAMFSLFYTVDAKKMKVTDSLISTFLRYYTNIGGISKTLECFFGLVANNTFQPNDNTFKFLFEFLRLDQNINLTFDLFKYMKKIRYIPSWDIFNSLKHLVPKNKFEQQKLNYIFSSLQRINGSKNGGEFFFHLYPSINYSEHELKFVNFDSANQCDMKELTNNSVSNIPINNFSFAKKGYTYNLSTLEYDFVKFEDFEGSNALTFLEELKKPELYRSDIPIKLHKRLLILSESLTNQKNRNDIIYLLDTGKLRLTNSHQVRILLNIFLQDDSFDDAVRLLDILHKLNLTFSFREFDKLFKKLLYLKEFDTIKMVLRMQLKADLEGFSFTIFSTLFEVFNIDFINLKEVLDLFAFKVDLRFFEMGLDFYLRKALMEKDFEFTEFMLFWKFMFIEESIIPSPKCLLYLFKAWKHQ</sequence>
<dbReference type="EMBL" id="JADGJW010000891">
    <property type="protein sequence ID" value="KAJ3210428.1"/>
    <property type="molecule type" value="Genomic_DNA"/>
</dbReference>
<keyword evidence="3" id="KW-1185">Reference proteome</keyword>
<evidence type="ECO:0000256" key="1">
    <source>
        <dbReference type="ARBA" id="ARBA00022737"/>
    </source>
</evidence>
<evidence type="ECO:0000313" key="2">
    <source>
        <dbReference type="EMBL" id="KAJ3210428.1"/>
    </source>
</evidence>
<proteinExistence type="predicted"/>
<gene>
    <name evidence="2" type="ORF">HK099_008252</name>
</gene>
<dbReference type="Gene3D" id="1.25.40.10">
    <property type="entry name" value="Tetratricopeptide repeat domain"/>
    <property type="match status" value="1"/>
</dbReference>
<organism evidence="2 3">
    <name type="scientific">Clydaea vesicula</name>
    <dbReference type="NCBI Taxonomy" id="447962"/>
    <lineage>
        <taxon>Eukaryota</taxon>
        <taxon>Fungi</taxon>
        <taxon>Fungi incertae sedis</taxon>
        <taxon>Chytridiomycota</taxon>
        <taxon>Chytridiomycota incertae sedis</taxon>
        <taxon>Chytridiomycetes</taxon>
        <taxon>Lobulomycetales</taxon>
        <taxon>Lobulomycetaceae</taxon>
        <taxon>Clydaea</taxon>
    </lineage>
</organism>
<evidence type="ECO:0000313" key="3">
    <source>
        <dbReference type="Proteomes" id="UP001211065"/>
    </source>
</evidence>
<comment type="caution">
    <text evidence="2">The sequence shown here is derived from an EMBL/GenBank/DDBJ whole genome shotgun (WGS) entry which is preliminary data.</text>
</comment>